<dbReference type="Proteomes" id="UP001143856">
    <property type="component" value="Unassembled WGS sequence"/>
</dbReference>
<protein>
    <submittedName>
        <fullName evidence="1">Uncharacterized protein</fullName>
    </submittedName>
</protein>
<gene>
    <name evidence="1" type="ORF">NUW58_g1375</name>
</gene>
<keyword evidence="2" id="KW-1185">Reference proteome</keyword>
<reference evidence="1" key="1">
    <citation type="submission" date="2022-10" db="EMBL/GenBank/DDBJ databases">
        <title>Genome Sequence of Xylaria curta.</title>
        <authorList>
            <person name="Buettner E."/>
        </authorList>
    </citation>
    <scope>NUCLEOTIDE SEQUENCE</scope>
    <source>
        <strain evidence="1">Babe10</strain>
    </source>
</reference>
<proteinExistence type="predicted"/>
<comment type="caution">
    <text evidence="1">The sequence shown here is derived from an EMBL/GenBank/DDBJ whole genome shotgun (WGS) entry which is preliminary data.</text>
</comment>
<sequence>MLLAAFLVIGGGLRFVGAVTTSRCCRLVSQLLQDDVFTADTTTYDRVNKDFWSATEQLEPSCVFLPDSAEKVAQAVALFVKNDCKFSIKGGGHSAIPGAANIQDGILMPMEKLKRIDISEDKNSVTVGTGSRFGEIYAALDPRNLTAMIGRYEKVGLGAAIGAGISYLVNKNGLAVDNVLNYQVVLANATIVNANATSHPDLFRAIKGGGNNFGVVTAMTLMTEHTEGAIYGGVLYYPESSLSQVSDVIYDYQVRQAVEDHMTHVLPQYGYNGTTGEAISFNPIVYNKNVNKFPKIFEGWLKIPAYKNTLRNRNYHDMSVELNDGFPDGLVQEQRVFSVYADAQLYKDFWASYHAWCKNYRHIPGFYGLHVNMPITPHAVQEGIRKGGNSLGLEDAGNRTLGTIYFGVTFDSLDDAKEVLPAHDKFVKSMIALAKRRGLLHRYIMLTYSGYNQPVIESYGPENVQRMLKVQKAYDPNRVFQRLVPGGQKIPARRYQ</sequence>
<evidence type="ECO:0000313" key="1">
    <source>
        <dbReference type="EMBL" id="KAJ2995083.1"/>
    </source>
</evidence>
<evidence type="ECO:0000313" key="2">
    <source>
        <dbReference type="Proteomes" id="UP001143856"/>
    </source>
</evidence>
<name>A0ACC1PKN4_9PEZI</name>
<dbReference type="EMBL" id="JAPDGR010000147">
    <property type="protein sequence ID" value="KAJ2995083.1"/>
    <property type="molecule type" value="Genomic_DNA"/>
</dbReference>
<organism evidence="1 2">
    <name type="scientific">Xylaria curta</name>
    <dbReference type="NCBI Taxonomy" id="42375"/>
    <lineage>
        <taxon>Eukaryota</taxon>
        <taxon>Fungi</taxon>
        <taxon>Dikarya</taxon>
        <taxon>Ascomycota</taxon>
        <taxon>Pezizomycotina</taxon>
        <taxon>Sordariomycetes</taxon>
        <taxon>Xylariomycetidae</taxon>
        <taxon>Xylariales</taxon>
        <taxon>Xylariaceae</taxon>
        <taxon>Xylaria</taxon>
    </lineage>
</organism>
<accession>A0ACC1PKN4</accession>